<feature type="domain" description="Beta-lactamase-related" evidence="1">
    <location>
        <begin position="22"/>
        <end position="373"/>
    </location>
</feature>
<dbReference type="PANTHER" id="PTHR46825">
    <property type="entry name" value="D-ALANYL-D-ALANINE-CARBOXYPEPTIDASE/ENDOPEPTIDASE AMPH"/>
    <property type="match status" value="1"/>
</dbReference>
<keyword evidence="3" id="KW-1185">Reference proteome</keyword>
<reference evidence="2 3" key="2">
    <citation type="journal article" date="2021" name="Syst. Appl. Microbiol.">
        <title>Phylogenetic classification of ten novel species belonging to the genus Bifidobacterium comprising B. phasiani sp. nov., B. pongonis sp. nov., B. saguinibicoloris sp. nov., B. colobi sp. nov., B. simiiventris sp. nov., B. santillanense sp. nov., B. miconis sp. nov., B. amazonense sp. nov., B. pluvialisilvae sp. nov., and B. miconisargentati sp. nov.</title>
        <authorList>
            <person name="Lugli G.A."/>
            <person name="Calvete-Torre I."/>
            <person name="Alessandri G."/>
            <person name="Milani C."/>
            <person name="Turroni F."/>
            <person name="Laiolo P."/>
            <person name="Ossiprandi M.C."/>
            <person name="Margolles A."/>
            <person name="Ruiz L."/>
            <person name="Ventura M."/>
        </authorList>
    </citation>
    <scope>NUCLEOTIDE SEQUENCE [LARGE SCALE GENOMIC DNA]</scope>
    <source>
        <strain evidence="2 3">MA1</strain>
    </source>
</reference>
<evidence type="ECO:0000313" key="2">
    <source>
        <dbReference type="EMBL" id="MCH9276263.1"/>
    </source>
</evidence>
<accession>A0ABS9VVY8</accession>
<reference evidence="2 3" key="1">
    <citation type="journal article" date="2021" name="Environ. Microbiol.">
        <title>Genetic insights into the dark matter of the mammalian gut microbiota through targeted genome reconstruction.</title>
        <authorList>
            <person name="Lugli G.A."/>
            <person name="Alessandri G."/>
            <person name="Milani C."/>
            <person name="Viappiani A."/>
            <person name="Fontana F."/>
            <person name="Tarracchini C."/>
            <person name="Mancabelli L."/>
            <person name="Argentini C."/>
            <person name="Ruiz L."/>
            <person name="Margolles A."/>
            <person name="van Sinderen D."/>
            <person name="Turroni F."/>
            <person name="Ventura M."/>
        </authorList>
    </citation>
    <scope>NUCLEOTIDE SEQUENCE [LARGE SCALE GENOMIC DNA]</scope>
    <source>
        <strain evidence="2 3">MA1</strain>
    </source>
</reference>
<dbReference type="InterPro" id="IPR050491">
    <property type="entry name" value="AmpC-like"/>
</dbReference>
<dbReference type="RefSeq" id="WP_241513960.1">
    <property type="nucleotide sequence ID" value="NZ_JAFEJT020000032.1"/>
</dbReference>
<comment type="caution">
    <text evidence="2">The sequence shown here is derived from an EMBL/GenBank/DDBJ whole genome shotgun (WGS) entry which is preliminary data.</text>
</comment>
<dbReference type="Gene3D" id="3.40.710.10">
    <property type="entry name" value="DD-peptidase/beta-lactamase superfamily"/>
    <property type="match status" value="1"/>
</dbReference>
<organism evidence="2 3">
    <name type="scientific">Bifidobacterium amazonense</name>
    <dbReference type="NCBI Taxonomy" id="2809027"/>
    <lineage>
        <taxon>Bacteria</taxon>
        <taxon>Bacillati</taxon>
        <taxon>Actinomycetota</taxon>
        <taxon>Actinomycetes</taxon>
        <taxon>Bifidobacteriales</taxon>
        <taxon>Bifidobacteriaceae</taxon>
        <taxon>Bifidobacterium</taxon>
    </lineage>
</organism>
<dbReference type="InterPro" id="IPR012338">
    <property type="entry name" value="Beta-lactam/transpept-like"/>
</dbReference>
<protein>
    <submittedName>
        <fullName evidence="2">Beta-lactamase family protein</fullName>
    </submittedName>
</protein>
<dbReference type="EMBL" id="JAFEJT020000032">
    <property type="protein sequence ID" value="MCH9276263.1"/>
    <property type="molecule type" value="Genomic_DNA"/>
</dbReference>
<proteinExistence type="predicted"/>
<dbReference type="PANTHER" id="PTHR46825:SF9">
    <property type="entry name" value="BETA-LACTAMASE-RELATED DOMAIN-CONTAINING PROTEIN"/>
    <property type="match status" value="1"/>
</dbReference>
<dbReference type="Pfam" id="PF00144">
    <property type="entry name" value="Beta-lactamase"/>
    <property type="match status" value="1"/>
</dbReference>
<name>A0ABS9VVY8_9BIFI</name>
<dbReference type="SUPFAM" id="SSF56601">
    <property type="entry name" value="beta-lactamase/transpeptidase-like"/>
    <property type="match status" value="1"/>
</dbReference>
<evidence type="ECO:0000259" key="1">
    <source>
        <dbReference type="Pfam" id="PF00144"/>
    </source>
</evidence>
<dbReference type="Proteomes" id="UP000710815">
    <property type="component" value="Unassembled WGS sequence"/>
</dbReference>
<sequence>MSGLEYGLEYKETPLIGHAELQELLDRALADYGVPGAQVGVVAPVGGSGITSDGGALAADTVWSGIVNKTTGYPVQRDTLFQIGSISKIWTTALAMQLIDEGKLSLDTRVKDVLPDFRIINSPEITYGCTIRHLMCHTNGIEGDAFPSTLGRGDDCVAKYVDYIGRFPARTPLGGPLSYSNGAFVVLGRVVEVLRGMTWDAALRKYLAEPCGFDHVWTLPEDVLRYSSALGHYRAVANDRQIFPAPVEPTDTWQLPRSSGPCGQVSASIGDLLGFATLFLNGGVAPNGTRVLSAHSAGLMTQEQVSLREQGIENVGWALGWQLPNWGDEPAFGHGGATEGQRANIVVFPNRRIVVATLTNADAGTQMAAHIAREITGRAGIAVPPAVELSDRRLTAEEIANIVGVYERHEEHQEYREGGPTGVLGIFAPDPDDGPYGVELTLPLHATEQGYYAVQRPDQRTPTEIAFVRASDGRRYVASGHRVTPKVA</sequence>
<evidence type="ECO:0000313" key="3">
    <source>
        <dbReference type="Proteomes" id="UP000710815"/>
    </source>
</evidence>
<dbReference type="InterPro" id="IPR001466">
    <property type="entry name" value="Beta-lactam-related"/>
</dbReference>
<gene>
    <name evidence="2" type="ORF">JS533_008280</name>
</gene>